<dbReference type="Pfam" id="PF00253">
    <property type="entry name" value="Ribosomal_S14"/>
    <property type="match status" value="1"/>
</dbReference>
<feature type="binding site" evidence="9">
    <location>
        <position position="27"/>
    </location>
    <ligand>
        <name>Zn(2+)</name>
        <dbReference type="ChEBI" id="CHEBI:29105"/>
    </ligand>
</feature>
<keyword evidence="3 9" id="KW-0862">Zinc</keyword>
<dbReference type="GO" id="GO:0019843">
    <property type="term" value="F:rRNA binding"/>
    <property type="evidence" value="ECO:0007669"/>
    <property type="project" value="UniProtKB-UniRule"/>
</dbReference>
<evidence type="ECO:0000256" key="8">
    <source>
        <dbReference type="ARBA" id="ARBA00060857"/>
    </source>
</evidence>
<dbReference type="InterPro" id="IPR001209">
    <property type="entry name" value="Ribosomal_uS14"/>
</dbReference>
<evidence type="ECO:0000256" key="3">
    <source>
        <dbReference type="ARBA" id="ARBA00022833"/>
    </source>
</evidence>
<evidence type="ECO:0000256" key="7">
    <source>
        <dbReference type="ARBA" id="ARBA00035167"/>
    </source>
</evidence>
<dbReference type="FunFam" id="4.10.830.10:FF:000001">
    <property type="entry name" value="30S ribosomal protein S14 type Z"/>
    <property type="match status" value="1"/>
</dbReference>
<dbReference type="Proteomes" id="UP000051012">
    <property type="component" value="Unassembled WGS sequence"/>
</dbReference>
<dbReference type="GO" id="GO:0015935">
    <property type="term" value="C:small ribosomal subunit"/>
    <property type="evidence" value="ECO:0007669"/>
    <property type="project" value="TreeGrafter"/>
</dbReference>
<dbReference type="PATRIC" id="fig|1703772.3.peg.1533"/>
<feature type="binding site" evidence="9">
    <location>
        <position position="40"/>
    </location>
    <ligand>
        <name>Zn(2+)</name>
        <dbReference type="ChEBI" id="CHEBI:29105"/>
    </ligand>
</feature>
<dbReference type="InterPro" id="IPR023053">
    <property type="entry name" value="Ribosomal_uS14_bact"/>
</dbReference>
<dbReference type="PROSITE" id="PS00527">
    <property type="entry name" value="RIBOSOMAL_S14"/>
    <property type="match status" value="1"/>
</dbReference>
<evidence type="ECO:0000313" key="10">
    <source>
        <dbReference type="EMBL" id="KPJ72907.1"/>
    </source>
</evidence>
<keyword evidence="4 9" id="KW-0694">RNA-binding</keyword>
<dbReference type="GO" id="GO:0006412">
    <property type="term" value="P:translation"/>
    <property type="evidence" value="ECO:0007669"/>
    <property type="project" value="UniProtKB-UniRule"/>
</dbReference>
<evidence type="ECO:0000256" key="2">
    <source>
        <dbReference type="ARBA" id="ARBA00022730"/>
    </source>
</evidence>
<dbReference type="PANTHER" id="PTHR19836:SF19">
    <property type="entry name" value="SMALL RIBOSOMAL SUBUNIT PROTEIN US14M"/>
    <property type="match status" value="1"/>
</dbReference>
<comment type="similarity">
    <text evidence="8 9">Belongs to the universal ribosomal protein uS14 family. Zinc-binding uS14 subfamily.</text>
</comment>
<keyword evidence="2 9" id="KW-0699">rRNA-binding</keyword>
<proteinExistence type="inferred from homology"/>
<keyword evidence="1 9" id="KW-0479">Metal-binding</keyword>
<comment type="caution">
    <text evidence="10">The sequence shown here is derived from an EMBL/GenBank/DDBJ whole genome shotgun (WGS) entry which is preliminary data.</text>
</comment>
<evidence type="ECO:0000256" key="6">
    <source>
        <dbReference type="ARBA" id="ARBA00023274"/>
    </source>
</evidence>
<dbReference type="AlphaFoldDB" id="A0A0S7YEU2"/>
<evidence type="ECO:0000256" key="1">
    <source>
        <dbReference type="ARBA" id="ARBA00022723"/>
    </source>
</evidence>
<dbReference type="Gene3D" id="4.10.830.10">
    <property type="entry name" value="30s Ribosomal Protein S14, Chain N"/>
    <property type="match status" value="1"/>
</dbReference>
<evidence type="ECO:0000256" key="9">
    <source>
        <dbReference type="HAMAP-Rule" id="MF_01364"/>
    </source>
</evidence>
<gene>
    <name evidence="9" type="primary">rpsZ</name>
    <name evidence="9" type="synonym">rpsN</name>
    <name evidence="10" type="ORF">AMJ52_04695</name>
</gene>
<dbReference type="GO" id="GO:0005737">
    <property type="term" value="C:cytoplasm"/>
    <property type="evidence" value="ECO:0007669"/>
    <property type="project" value="UniProtKB-ARBA"/>
</dbReference>
<feature type="binding site" evidence="9">
    <location>
        <position position="43"/>
    </location>
    <ligand>
        <name>Zn(2+)</name>
        <dbReference type="ChEBI" id="CHEBI:29105"/>
    </ligand>
</feature>
<evidence type="ECO:0000313" key="11">
    <source>
        <dbReference type="Proteomes" id="UP000051012"/>
    </source>
</evidence>
<evidence type="ECO:0000256" key="4">
    <source>
        <dbReference type="ARBA" id="ARBA00022884"/>
    </source>
</evidence>
<protein>
    <recommendedName>
        <fullName evidence="7 9">Small ribosomal subunit protein uS14</fullName>
    </recommendedName>
</protein>
<dbReference type="GO" id="GO:0008270">
    <property type="term" value="F:zinc ion binding"/>
    <property type="evidence" value="ECO:0007669"/>
    <property type="project" value="UniProtKB-UniRule"/>
</dbReference>
<comment type="subunit">
    <text evidence="9">Part of the 30S ribosomal subunit. Contacts proteins S3 and S10.</text>
</comment>
<comment type="cofactor">
    <cofactor evidence="9">
        <name>Zn(2+)</name>
        <dbReference type="ChEBI" id="CHEBI:29105"/>
    </cofactor>
    <text evidence="9">Binds 1 zinc ion per subunit.</text>
</comment>
<dbReference type="InterPro" id="IPR018271">
    <property type="entry name" value="Ribosomal_uS14_CS"/>
</dbReference>
<dbReference type="PANTHER" id="PTHR19836">
    <property type="entry name" value="30S RIBOSOMAL PROTEIN S14"/>
    <property type="match status" value="1"/>
</dbReference>
<dbReference type="GO" id="GO:0003735">
    <property type="term" value="F:structural constituent of ribosome"/>
    <property type="evidence" value="ECO:0007669"/>
    <property type="project" value="InterPro"/>
</dbReference>
<dbReference type="NCBIfam" id="NF005974">
    <property type="entry name" value="PRK08061.1"/>
    <property type="match status" value="1"/>
</dbReference>
<sequence length="61" mass="7270">MAKLSLVNKAKRPQKYPTRKYNRCFRCGRARAYYRKFGLCRICFRELALKGEIPGVRKATW</sequence>
<name>A0A0S7YEU2_UNCT6</name>
<dbReference type="SUPFAM" id="SSF57716">
    <property type="entry name" value="Glucocorticoid receptor-like (DNA-binding domain)"/>
    <property type="match status" value="1"/>
</dbReference>
<dbReference type="EMBL" id="LJNI01000049">
    <property type="protein sequence ID" value="KPJ72907.1"/>
    <property type="molecule type" value="Genomic_DNA"/>
</dbReference>
<organism evidence="10 11">
    <name type="scientific">candidate division TA06 bacterium DG_78</name>
    <dbReference type="NCBI Taxonomy" id="1703772"/>
    <lineage>
        <taxon>Bacteria</taxon>
        <taxon>Bacteria division TA06</taxon>
    </lineage>
</organism>
<keyword evidence="6 9" id="KW-0687">Ribonucleoprotein</keyword>
<dbReference type="HAMAP" id="MF_01364_B">
    <property type="entry name" value="Ribosomal_uS14_2_B"/>
    <property type="match status" value="1"/>
</dbReference>
<reference evidence="10 11" key="1">
    <citation type="journal article" date="2015" name="Microbiome">
        <title>Genomic resolution of linkages in carbon, nitrogen, and sulfur cycling among widespread estuary sediment bacteria.</title>
        <authorList>
            <person name="Baker B.J."/>
            <person name="Lazar C.S."/>
            <person name="Teske A.P."/>
            <person name="Dick G.J."/>
        </authorList>
    </citation>
    <scope>NUCLEOTIDE SEQUENCE [LARGE SCALE GENOMIC DNA]</scope>
    <source>
        <strain evidence="10">DG_78</strain>
    </source>
</reference>
<feature type="binding site" evidence="9">
    <location>
        <position position="24"/>
    </location>
    <ligand>
        <name>Zn(2+)</name>
        <dbReference type="ChEBI" id="CHEBI:29105"/>
    </ligand>
</feature>
<accession>A0A0S7YEU2</accession>
<comment type="function">
    <text evidence="9">Binds 16S rRNA, required for the assembly of 30S particles and may also be responsible for determining the conformation of the 16S rRNA at the A site.</text>
</comment>
<keyword evidence="5 9" id="KW-0689">Ribosomal protein</keyword>
<dbReference type="InterPro" id="IPR043140">
    <property type="entry name" value="Ribosomal_uS14_sf"/>
</dbReference>
<evidence type="ECO:0000256" key="5">
    <source>
        <dbReference type="ARBA" id="ARBA00022980"/>
    </source>
</evidence>